<comment type="caution">
    <text evidence="1">The sequence shown here is derived from an EMBL/GenBank/DDBJ whole genome shotgun (WGS) entry which is preliminary data.</text>
</comment>
<sequence length="68" mass="8161">MGRIKSVKKLEKDINICHIFQTTVSKFKISLFGNKFSLMFHMSFYLENYIEKNCQKYPVDIFKLLEFS</sequence>
<dbReference type="Proteomes" id="UP000276133">
    <property type="component" value="Unassembled WGS sequence"/>
</dbReference>
<gene>
    <name evidence="1" type="ORF">BpHYR1_023256</name>
</gene>
<keyword evidence="2" id="KW-1185">Reference proteome</keyword>
<organism evidence="1 2">
    <name type="scientific">Brachionus plicatilis</name>
    <name type="common">Marine rotifer</name>
    <name type="synonym">Brachionus muelleri</name>
    <dbReference type="NCBI Taxonomy" id="10195"/>
    <lineage>
        <taxon>Eukaryota</taxon>
        <taxon>Metazoa</taxon>
        <taxon>Spiralia</taxon>
        <taxon>Gnathifera</taxon>
        <taxon>Rotifera</taxon>
        <taxon>Eurotatoria</taxon>
        <taxon>Monogononta</taxon>
        <taxon>Pseudotrocha</taxon>
        <taxon>Ploima</taxon>
        <taxon>Brachionidae</taxon>
        <taxon>Brachionus</taxon>
    </lineage>
</organism>
<reference evidence="1 2" key="1">
    <citation type="journal article" date="2018" name="Sci. Rep.">
        <title>Genomic signatures of local adaptation to the degree of environmental predictability in rotifers.</title>
        <authorList>
            <person name="Franch-Gras L."/>
            <person name="Hahn C."/>
            <person name="Garcia-Roger E.M."/>
            <person name="Carmona M.J."/>
            <person name="Serra M."/>
            <person name="Gomez A."/>
        </authorList>
    </citation>
    <scope>NUCLEOTIDE SEQUENCE [LARGE SCALE GENOMIC DNA]</scope>
    <source>
        <strain evidence="1">HYR1</strain>
    </source>
</reference>
<evidence type="ECO:0000313" key="2">
    <source>
        <dbReference type="Proteomes" id="UP000276133"/>
    </source>
</evidence>
<dbReference type="EMBL" id="REGN01007485">
    <property type="protein sequence ID" value="RNA06122.1"/>
    <property type="molecule type" value="Genomic_DNA"/>
</dbReference>
<accession>A0A3M7Q4K3</accession>
<protein>
    <submittedName>
        <fullName evidence="1">Uncharacterized protein</fullName>
    </submittedName>
</protein>
<name>A0A3M7Q4K3_BRAPC</name>
<proteinExistence type="predicted"/>
<evidence type="ECO:0000313" key="1">
    <source>
        <dbReference type="EMBL" id="RNA06122.1"/>
    </source>
</evidence>
<dbReference type="AlphaFoldDB" id="A0A3M7Q4K3"/>